<dbReference type="InterPro" id="IPR036249">
    <property type="entry name" value="Thioredoxin-like_sf"/>
</dbReference>
<dbReference type="Gene3D" id="3.40.30.10">
    <property type="entry name" value="Glutaredoxin"/>
    <property type="match status" value="1"/>
</dbReference>
<protein>
    <submittedName>
        <fullName evidence="6">Peroxiredoxin</fullName>
    </submittedName>
</protein>
<feature type="domain" description="Thioredoxin" evidence="5">
    <location>
        <begin position="231"/>
        <end position="369"/>
    </location>
</feature>
<dbReference type="Pfam" id="PF14289">
    <property type="entry name" value="DUF4369"/>
    <property type="match status" value="1"/>
</dbReference>
<keyword evidence="3" id="KW-1015">Disulfide bond</keyword>
<dbReference type="RefSeq" id="WP_038263642.1">
    <property type="nucleotide sequence ID" value="NZ_FPAG01000007.1"/>
</dbReference>
<accession>A0A1I6UK82</accession>
<dbReference type="InterPro" id="IPR013766">
    <property type="entry name" value="Thioredoxin_domain"/>
</dbReference>
<gene>
    <name evidence="6" type="ORF">SAMN04487906_2538</name>
</gene>
<evidence type="ECO:0000313" key="6">
    <source>
        <dbReference type="EMBL" id="SFT01886.1"/>
    </source>
</evidence>
<evidence type="ECO:0000256" key="4">
    <source>
        <dbReference type="ARBA" id="ARBA00023284"/>
    </source>
</evidence>
<dbReference type="PROSITE" id="PS51257">
    <property type="entry name" value="PROKAR_LIPOPROTEIN"/>
    <property type="match status" value="1"/>
</dbReference>
<comment type="subcellular location">
    <subcellularLocation>
        <location evidence="1">Cell envelope</location>
    </subcellularLocation>
</comment>
<dbReference type="GO" id="GO:0016491">
    <property type="term" value="F:oxidoreductase activity"/>
    <property type="evidence" value="ECO:0007669"/>
    <property type="project" value="InterPro"/>
</dbReference>
<sequence>MKKLGLLILAVAITACSNGVEKNTFKVIVDAGSVEDGTNVYLQKPSGNTPPQVIDTVQVTEGEIKFSGKAEDPTMHLIRIEGVQGVVPFVAEEGVINITAYKDSLNASVISGTPSNEDFYKYLQGTKQMGKKISALREEFNTARQENDTTSMKAIQEAYMEIQEENKDYELNFLKENPNSFISLLIMERVLNSGAQGPDVLAPIFEAFADNLKQMEQGQNIKEKLTELNKLSVGAVAPDFTAPTVEGDSLTLSQAKGKVTLIDFWAAWCKPCRAENPNVVALYNDYHDKGLNIVGVSLDRKEEDWKKAIEDDGLTWNHVSHLKFWQDPVAQLYNIRAIPATYLIDADGKIIAKNLRGEELRAKVAEILD</sequence>
<dbReference type="PANTHER" id="PTHR42852">
    <property type="entry name" value="THIOL:DISULFIDE INTERCHANGE PROTEIN DSBE"/>
    <property type="match status" value="1"/>
</dbReference>
<keyword evidence="2" id="KW-0201">Cytochrome c-type biogenesis</keyword>
<dbReference type="OrthoDB" id="1069091at2"/>
<dbReference type="Pfam" id="PF00578">
    <property type="entry name" value="AhpC-TSA"/>
    <property type="match status" value="1"/>
</dbReference>
<evidence type="ECO:0000256" key="1">
    <source>
        <dbReference type="ARBA" id="ARBA00004196"/>
    </source>
</evidence>
<dbReference type="CDD" id="cd02966">
    <property type="entry name" value="TlpA_like_family"/>
    <property type="match status" value="1"/>
</dbReference>
<keyword evidence="4" id="KW-0676">Redox-active center</keyword>
<dbReference type="SUPFAM" id="SSF52833">
    <property type="entry name" value="Thioredoxin-like"/>
    <property type="match status" value="1"/>
</dbReference>
<dbReference type="InterPro" id="IPR025380">
    <property type="entry name" value="DUF4369"/>
</dbReference>
<evidence type="ECO:0000256" key="3">
    <source>
        <dbReference type="ARBA" id="ARBA00023157"/>
    </source>
</evidence>
<proteinExistence type="predicted"/>
<evidence type="ECO:0000313" key="7">
    <source>
        <dbReference type="Proteomes" id="UP000183209"/>
    </source>
</evidence>
<evidence type="ECO:0000256" key="2">
    <source>
        <dbReference type="ARBA" id="ARBA00022748"/>
    </source>
</evidence>
<reference evidence="6 7" key="1">
    <citation type="submission" date="2016-10" db="EMBL/GenBank/DDBJ databases">
        <authorList>
            <person name="de Groot N.N."/>
        </authorList>
    </citation>
    <scope>NUCLEOTIDE SEQUENCE [LARGE SCALE GENOMIC DNA]</scope>
    <source>
        <strain evidence="6 7">CGMCC 1.6114</strain>
    </source>
</reference>
<dbReference type="PROSITE" id="PS51352">
    <property type="entry name" value="THIOREDOXIN_2"/>
    <property type="match status" value="1"/>
</dbReference>
<dbReference type="InterPro" id="IPR000866">
    <property type="entry name" value="AhpC/TSA"/>
</dbReference>
<dbReference type="PANTHER" id="PTHR42852:SF6">
    <property type="entry name" value="THIOL:DISULFIDE INTERCHANGE PROTEIN DSBE"/>
    <property type="match status" value="1"/>
</dbReference>
<name>A0A1I6UK82_9FLAO</name>
<dbReference type="Proteomes" id="UP000183209">
    <property type="component" value="Unassembled WGS sequence"/>
</dbReference>
<evidence type="ECO:0000259" key="5">
    <source>
        <dbReference type="PROSITE" id="PS51352"/>
    </source>
</evidence>
<dbReference type="GO" id="GO:0030313">
    <property type="term" value="C:cell envelope"/>
    <property type="evidence" value="ECO:0007669"/>
    <property type="project" value="UniProtKB-SubCell"/>
</dbReference>
<dbReference type="GO" id="GO:0017004">
    <property type="term" value="P:cytochrome complex assembly"/>
    <property type="evidence" value="ECO:0007669"/>
    <property type="project" value="UniProtKB-KW"/>
</dbReference>
<organism evidence="6 7">
    <name type="scientific">Zhouia amylolytica</name>
    <dbReference type="NCBI Taxonomy" id="376730"/>
    <lineage>
        <taxon>Bacteria</taxon>
        <taxon>Pseudomonadati</taxon>
        <taxon>Bacteroidota</taxon>
        <taxon>Flavobacteriia</taxon>
        <taxon>Flavobacteriales</taxon>
        <taxon>Flavobacteriaceae</taxon>
        <taxon>Zhouia</taxon>
    </lineage>
</organism>
<dbReference type="AlphaFoldDB" id="A0A1I6UK82"/>
<dbReference type="GO" id="GO:0016209">
    <property type="term" value="F:antioxidant activity"/>
    <property type="evidence" value="ECO:0007669"/>
    <property type="project" value="InterPro"/>
</dbReference>
<dbReference type="InterPro" id="IPR050553">
    <property type="entry name" value="Thioredoxin_ResA/DsbE_sf"/>
</dbReference>
<dbReference type="EMBL" id="FPAG01000007">
    <property type="protein sequence ID" value="SFT01886.1"/>
    <property type="molecule type" value="Genomic_DNA"/>
</dbReference>